<comment type="subcellular location">
    <subcellularLocation>
        <location evidence="1">Nucleus</location>
    </subcellularLocation>
</comment>
<feature type="region of interest" description="Disordered" evidence="4">
    <location>
        <begin position="610"/>
        <end position="637"/>
    </location>
</feature>
<evidence type="ECO:0000313" key="9">
    <source>
        <dbReference type="Proteomes" id="UP000224006"/>
    </source>
</evidence>
<keyword evidence="3" id="KW-0539">Nucleus</keyword>
<feature type="compositionally biased region" description="Basic residues" evidence="4">
    <location>
        <begin position="628"/>
        <end position="637"/>
    </location>
</feature>
<evidence type="ECO:0000259" key="6">
    <source>
        <dbReference type="Pfam" id="PF08170"/>
    </source>
</evidence>
<feature type="domain" description="POP1 C-terminal" evidence="7">
    <location>
        <begin position="1641"/>
        <end position="1736"/>
    </location>
</feature>
<dbReference type="STRING" id="94643.A0A2A9MAH2"/>
<dbReference type="GO" id="GO:0000172">
    <property type="term" value="C:ribonuclease MRP complex"/>
    <property type="evidence" value="ECO:0007669"/>
    <property type="project" value="InterPro"/>
</dbReference>
<evidence type="ECO:0000256" key="4">
    <source>
        <dbReference type="SAM" id="MobiDB-lite"/>
    </source>
</evidence>
<evidence type="ECO:0000256" key="2">
    <source>
        <dbReference type="ARBA" id="ARBA00022694"/>
    </source>
</evidence>
<feature type="region of interest" description="Disordered" evidence="4">
    <location>
        <begin position="1318"/>
        <end position="1353"/>
    </location>
</feature>
<feature type="domain" description="Pop1 N-terminal" evidence="5">
    <location>
        <begin position="149"/>
        <end position="204"/>
    </location>
</feature>
<feature type="region of interest" description="Disordered" evidence="4">
    <location>
        <begin position="1548"/>
        <end position="1581"/>
    </location>
</feature>
<feature type="region of interest" description="Disordered" evidence="4">
    <location>
        <begin position="654"/>
        <end position="761"/>
    </location>
</feature>
<dbReference type="Pfam" id="PF22770">
    <property type="entry name" value="POP1_C"/>
    <property type="match status" value="1"/>
</dbReference>
<evidence type="ECO:0000256" key="3">
    <source>
        <dbReference type="ARBA" id="ARBA00023242"/>
    </source>
</evidence>
<feature type="region of interest" description="Disordered" evidence="4">
    <location>
        <begin position="1429"/>
        <end position="1481"/>
    </location>
</feature>
<dbReference type="InterPro" id="IPR012590">
    <property type="entry name" value="POPLD_dom"/>
</dbReference>
<accession>A0A2A9MAH2</accession>
<dbReference type="Proteomes" id="UP000224006">
    <property type="component" value="Chromosome IX"/>
</dbReference>
<name>A0A2A9MAH2_BESBE</name>
<feature type="compositionally biased region" description="Polar residues" evidence="4">
    <location>
        <begin position="877"/>
        <end position="887"/>
    </location>
</feature>
<dbReference type="Pfam" id="PF06978">
    <property type="entry name" value="POP1_N"/>
    <property type="match status" value="2"/>
</dbReference>
<feature type="region of interest" description="Disordered" evidence="4">
    <location>
        <begin position="1235"/>
        <end position="1299"/>
    </location>
</feature>
<organism evidence="8 9">
    <name type="scientific">Besnoitia besnoiti</name>
    <name type="common">Apicomplexan protozoan</name>
    <dbReference type="NCBI Taxonomy" id="94643"/>
    <lineage>
        <taxon>Eukaryota</taxon>
        <taxon>Sar</taxon>
        <taxon>Alveolata</taxon>
        <taxon>Apicomplexa</taxon>
        <taxon>Conoidasida</taxon>
        <taxon>Coccidia</taxon>
        <taxon>Eucoccidiorida</taxon>
        <taxon>Eimeriorina</taxon>
        <taxon>Sarcocystidae</taxon>
        <taxon>Besnoitia</taxon>
    </lineage>
</organism>
<evidence type="ECO:0000256" key="1">
    <source>
        <dbReference type="ARBA" id="ARBA00004123"/>
    </source>
</evidence>
<dbReference type="InterPro" id="IPR009723">
    <property type="entry name" value="Pop1_N"/>
</dbReference>
<dbReference type="GeneID" id="40306281"/>
<dbReference type="InterPro" id="IPR055079">
    <property type="entry name" value="POP1_C"/>
</dbReference>
<protein>
    <submittedName>
        <fullName evidence="8">POPLD (NUC188) domain-containing protein</fullName>
    </submittedName>
</protein>
<feature type="compositionally biased region" description="Basic and acidic residues" evidence="4">
    <location>
        <begin position="1519"/>
        <end position="1532"/>
    </location>
</feature>
<keyword evidence="2" id="KW-0819">tRNA processing</keyword>
<feature type="compositionally biased region" description="Low complexity" evidence="4">
    <location>
        <begin position="1278"/>
        <end position="1292"/>
    </location>
</feature>
<feature type="compositionally biased region" description="Basic residues" evidence="4">
    <location>
        <begin position="1247"/>
        <end position="1257"/>
    </location>
</feature>
<gene>
    <name evidence="8" type="ORF">BESB_012190</name>
</gene>
<feature type="domain" description="POPLD" evidence="6">
    <location>
        <begin position="924"/>
        <end position="1015"/>
    </location>
</feature>
<feature type="compositionally biased region" description="Low complexity" evidence="4">
    <location>
        <begin position="1503"/>
        <end position="1517"/>
    </location>
</feature>
<dbReference type="PANTHER" id="PTHR22731:SF3">
    <property type="entry name" value="RIBONUCLEASES P_MRP PROTEIN SUBUNIT POP1"/>
    <property type="match status" value="1"/>
</dbReference>
<evidence type="ECO:0000313" key="8">
    <source>
        <dbReference type="EMBL" id="PFH32607.1"/>
    </source>
</evidence>
<dbReference type="GO" id="GO:0001682">
    <property type="term" value="P:tRNA 5'-leader removal"/>
    <property type="evidence" value="ECO:0007669"/>
    <property type="project" value="InterPro"/>
</dbReference>
<reference evidence="8 9" key="1">
    <citation type="submission" date="2017-09" db="EMBL/GenBank/DDBJ databases">
        <title>Genome sequencing of Besnoitia besnoiti strain Bb-Ger1.</title>
        <authorList>
            <person name="Schares G."/>
            <person name="Venepally P."/>
            <person name="Lorenzi H.A."/>
        </authorList>
    </citation>
    <scope>NUCLEOTIDE SEQUENCE [LARGE SCALE GENOMIC DNA]</scope>
    <source>
        <strain evidence="8 9">Bb-Ger1</strain>
    </source>
</reference>
<feature type="region of interest" description="Disordered" evidence="4">
    <location>
        <begin position="877"/>
        <end position="909"/>
    </location>
</feature>
<feature type="domain" description="Pop1 N-terminal" evidence="5">
    <location>
        <begin position="219"/>
        <end position="279"/>
    </location>
</feature>
<dbReference type="KEGG" id="bbes:BESB_012190"/>
<feature type="region of interest" description="Disordered" evidence="4">
    <location>
        <begin position="1503"/>
        <end position="1532"/>
    </location>
</feature>
<keyword evidence="9" id="KW-1185">Reference proteome</keyword>
<dbReference type="Pfam" id="PF08170">
    <property type="entry name" value="POPLD"/>
    <property type="match status" value="1"/>
</dbReference>
<feature type="compositionally biased region" description="Low complexity" evidence="4">
    <location>
        <begin position="102"/>
        <end position="115"/>
    </location>
</feature>
<sequence>MPRSYEPCVSFPPLTPLPALPTEERAGAGAAGSAGLAALQEALRSASSATPAESGGVQLPALPQLLSIPALVRAREAEVRALLTGLRHIPHHLHAKQRQQREQTQQLRRQIQQEQLPRKQRRQQDDGQAEAADEGGPREGSGGAARAEHHGVAKRAFQRLHVELRRRCMSYNPYRVPTRCRRPVLEEMAKAPPKPSRRVRKDRRRPAALTAVYTRRAASPRRWLATHFFHAKRFHMVSLWGHRLASHPTQRCQRKLYRYSKNKVLIHDRSYMQLLELRGTQRAIAGVLASCGADAATLLSKLFTSGAQRGRVSLFTAEESPDPGCLIGPVEFMWKPAERPLPAVSLSQGEGTVVQEKGCGRQPGSLDHADKQRPLTSNEVRTLWLWVHPSAYEAAQTELRKASAAAQAGVSARACGVTGDRFSEDEVAVHIEAIDDVAWFELTGPHALALLALTLKTPSGRSCFKRCRRHAQKVLDDVGESPLGVERKSGCESGIARLESSSASAVFNDQALPEADECPLAVHPQVWWRQLVHETLANGCCSSTPPGDAVLPLDVFLPPLLGPFPPRSRRLPGVPDRHAQQVQQGRRRLDEAQRHAIWCASRWPASGLFDKETRRQSTSASAESLWKPGRRSRKRQDLRRLLMRLKEKQELRQALTHSRNGGASKEVGPVTAVSGGKAPSSSSALDAAQRGATKRSYDSEWEDLPETFDARGEGKRRRQDGENQASEKGFRRGDLPGLGHSGLRDDGTQLTNDADSPAFREGDEDLGEVVNLNELPHEQSLVPCPTESSTAFQSANPDVGASANALRSVVSPVTGVAEGSARFHETARNAASFVPSGVSPATQGSEDAMQSGHGAVSRNGDCRSIPCLVVWRAPSSAPQRSFASPSSAGRRGKSLEDNSSLAPSRGNMDHNSFSGPAAAGFSGIDLFLPVCSGVARLFVLLCRYGARPIGCRDRRKLMLESGVADFPFDFPDTLAGTQAAVCSAWQDEMGHRRKPPGKRVNFAANATPCPFLPLWNLALDSKHSSSRGPPVSEDSHQDGSAGCDAEKAIGMDKAFSPSVASPALPDWACSAFSAHVRREYPNATSAATSFLPDSVLPWLVAPACQKSRKRASAPGFRANVPALPALPPVPSRLPFPEGLRPIRVLRVTQFDVLRVLAAQRRRRSAKASATSCQRAQTALPSLPGEGAATSEQGFCSSSRRTCGAEPLSADASRVAPRAAVQQFLAEMAGQLEAERAAGLSERPALQSRRRQRRGRKAKPGDANSVHHCVDEREGESVACETAAAERTAETSADPASSAPLVQRGDRLFVDASHGVGYDSPSSRSIETREATETDAPLPVQADDPVGKASASSVGGSFVPVQVEAHLRGVPRRLCQLYLMKEEDIIGFLKHYPEVSPAAAGLKRCTSPVSRAASALAPELSWLELTVTPRDGGCEPGEHPADVRGPQASGQIPPRQGRSRNVTRRKETGGRQPYSLEEPIHKPFKRSQLAKRLSIYGLEAAKHSPASGLGSTLAASATDKNPKGSSRVDAEAEKQRVAMRAVYVPRRAAANATQKREGPAAANPSSVAATRPGKPGSDRQDGALGHLFQTVVAALETNGGRVREHPREAKKQILNARNELAVGVPSSPPSSEGIDVVPEMMSRRHLIGFVTTGQHSLFRGKGFGIGCVSAEAFLEALRLHLRVLCVGDTKSETRQHISGQTLLVPRQDFDCRRVKLLVWLRNVQSRRYHPAWISLIVQD</sequence>
<dbReference type="PANTHER" id="PTHR22731">
    <property type="entry name" value="RIBONUCLEASES P/MRP PROTEIN SUBUNIT POP1"/>
    <property type="match status" value="1"/>
</dbReference>
<comment type="caution">
    <text evidence="8">The sequence shown here is derived from an EMBL/GenBank/DDBJ whole genome shotgun (WGS) entry which is preliminary data.</text>
</comment>
<feature type="region of interest" description="Disordered" evidence="4">
    <location>
        <begin position="92"/>
        <end position="152"/>
    </location>
</feature>
<feature type="compositionally biased region" description="Basic and acidic residues" evidence="4">
    <location>
        <begin position="1431"/>
        <end position="1441"/>
    </location>
</feature>
<evidence type="ECO:0000259" key="5">
    <source>
        <dbReference type="Pfam" id="PF06978"/>
    </source>
</evidence>
<dbReference type="InterPro" id="IPR039182">
    <property type="entry name" value="Pop1"/>
</dbReference>
<feature type="region of interest" description="Disordered" evidence="4">
    <location>
        <begin position="1"/>
        <end position="33"/>
    </location>
</feature>
<dbReference type="OrthoDB" id="442863at2759"/>
<dbReference type="VEuPathDB" id="ToxoDB:BESB_012190"/>
<feature type="region of interest" description="Disordered" evidence="4">
    <location>
        <begin position="834"/>
        <end position="858"/>
    </location>
</feature>
<proteinExistence type="predicted"/>
<dbReference type="EMBL" id="NWUJ01000010">
    <property type="protein sequence ID" value="PFH32607.1"/>
    <property type="molecule type" value="Genomic_DNA"/>
</dbReference>
<evidence type="ECO:0000259" key="7">
    <source>
        <dbReference type="Pfam" id="PF22770"/>
    </source>
</evidence>
<dbReference type="GO" id="GO:0005655">
    <property type="term" value="C:nucleolar ribonuclease P complex"/>
    <property type="evidence" value="ECO:0007669"/>
    <property type="project" value="InterPro"/>
</dbReference>
<dbReference type="RefSeq" id="XP_029216616.1">
    <property type="nucleotide sequence ID" value="XM_029359949.1"/>
</dbReference>